<evidence type="ECO:0000313" key="2">
    <source>
        <dbReference type="Proteomes" id="UP000836387"/>
    </source>
</evidence>
<proteinExistence type="predicted"/>
<accession>A0ACA9TUL5</accession>
<dbReference type="EMBL" id="CADEHS020000008">
    <property type="protein sequence ID" value="CAG9944608.1"/>
    <property type="molecule type" value="Genomic_DNA"/>
</dbReference>
<sequence length="2604" mass="294239">MDQAGDSPDPLQRAGSSEPSSTRPNPFDDSDIASRKRRRTSQSGSPSRSVDGTDAELDNASSGNSATLDGDHEATSNLMNLDGETVNSTMSSQQPDPPSLPSSTSEPTSSKVTINLRSPPQEQDHNILASPSNPISYSKDVVGHEVDDSPGPAKSSSSKSTSPPMELVQIPDAEDDLLSGRSIDEVTIIGQTTIAIDPTDQFPYHDAQEYRYETIQRLVHYIATSTSTDENVIGSLQRWFTQFLTFAKNSDRNRLVASLRNNRNMWLAFPEIITAVRERKYVPVTACPGNESNADGYRPSPNEDPDLRELVFDFQMDFVQLTAILVDIDISLLHSSSGQMISGESSPELFSGVFLHHLHLLTRRDNLLYDDECFEISGITLGVSDDKASLVKKFDSALNGSLGRLDELATLLVGALTSFPKLLVHLAYVTEMVFCVAQLGFCLPIPQSNGVGRRLRDLGTEHRLFSTASTCLEHLFEKKVTQLTTDGVSCMISSLAELLKVCMQGNHRRAEDIHAQHQNDHGYLPSASVPEAVSFEWRFDVLGKLIRSSQMQLRVLAATTMCTELVSLWRRLGEHPENPLLKHLGTYLLRSQIIEYIIGPNCHPEIIVESSNIVGFLVVTKIYHKGHTDRLWQGVTSSPDPRVSEALARLVTTIMNLFENQTMLEFCEKFCHLPIESFTPPIRNLWEVLLRQMCQKAQAENRTLEYWPYELCVRLLRESSAFSHGSQVASPELQLLAMQKFRELLNHGPDQDGREHLYMTCLEDVSQKSRTSLGSLWCLSMAIRPIISREIQVLTQEHDLIRLIVEELEHAVATGKEMNIPAVLCGNINQPRCDFVTSIILYEPSSIDGETGKKLWDLLVGPMSLCQGDREAGWGVLNDVVRKSATPNPFIQTCLVEYLPSLPPECFCAGFLEFVKEEALDLVDVGRDFQLDDDASVSASCLGQLWRIILTADNQSLVQKAIDILAVDVYLQNALLSTYASDRTRQVHSALVTRCFSQMRDATRQIKSYMEGSSSGDEESMVIVVSEEKLHEQERIFTRSLQLLRYFHNVYQSKPHLAAPDLRSLMSFKPSEIEGDLAQLKYQSFDGAQHTEVRPLNIGRRNTAASLLASIREETGFQKYKAYYRGQPFLPDERQVCKSLEDLQIHEGLILVKREKEEDTGGSVKIQPGSSPLQIEIMGHFEEMWECLTLEDRLAREILDFLINLPADTRTMERIEDDSISQADIFPPQQPFRTLYAMYTLLKYKTLAQRSKQPTGHLPNLHDFPRNSYEEARKRSIRLIVEAVLSSDILAHYAEPLQMEIASAAMNVLAQWFLEIAVPTEKSDPSSSTIPSLSELPSPQSLIKLLIGGANSRDYISRDLVIYTFQVLLQLGVLNEGFWNQLISDSSFLEVVRMLLLYDERKQIRTTVAKIVIDYLNQELSLAAMHNTAFRVADFFWQALSKVLRQATYHPDQCHEVFQVSNLILRHAAMQNRALDGLSDVAVEAGHLLLEHTSTEDIDQTDPFDPVAKGLALFLSGSLQADVKISDSLKLRKLANGLFWKHLFPHTRSVALEPVPKVILNIDTRKQLCEIVFRLARDDMGEFVTLLKSMNTVLPFFAADDDDEPYLYDTPPSFDRSRAVRAPCGYVGLRNLSNTCYLNSLLTQLYMNTGFRRFLLTTQVRDAEGSQQLLHFAKKVFGFMQESYRRFVDPADLVSSIKNYDDSLIDIHNQMDVDEFYNLLFDRFEGQLLSPLERKELRSFYGGRLVQQIKSKECQHISERLDTFSAIQCDIKGKHSLEESLQAYVDGEVLEGDNKYKCSTCDRHVDAVKRACLKDLPDNMIFHLKRFDFNLRTLQRNKINDHFSFPPRIDLKPYTVDYLSDPDGPASKEEDIFELVGVLVHAGTAESGHYYSYIRERPSRLGRASWVEFNDDTVTPWDPAMMEASTFGGSDQRSTLETGGAVYDKSYSAYMLFYERASSLRKQEEMLGQEVPLPLRLGSDAQQKEYILDENTVYLRRHCLFDPSHAELAEKCFKQARLLGNGTKAETTLCGSGQDSLDGGAAGHKVQDLAMEVLLSHFDQVVTRKKDLPDFLGFSRAISGAIETCRRCALSFYEYYRIRPASFRSLIQRNPDQGVRQMTGTLFISSLKKISEGFPNSYYPALDSKSEDEQDSVEEVDKALSRRSSTTNGPGVSVIEGSMEIFKYLWGFFQSHIRAWDDHFQTMLRFAQLGHRETAHLLAEDFLLKLLMIIAPDALPEMPANYSRMLNNILRRVSTRPPPYSAVIALIGHLLQCLEPIMSVDTIVDSPYDRLDMTSAPFPWTSPEVSFLHQHPEKRNASFFVEKLLAIDQMHPITDNIIIQLTKSTEHMDAAIAQTLRNCLRRDDPQHPIEPYLRASLRYIESTHSQLRAEQHVAFVASQVKRMHFAEGAPLLSFFRMALESYRAEVTEMIQMHDHCLSLAPEWAPGLLVHPTVHVRTKTMEILELELFRHFDVQDADEDDDEVKPTDLVIQTTQRLGMACLAFLREVYVRRRTGITREQAADVGRVVANCALAFERPDPAMETLAVEFTLAREEVMDSLWRQIVEELEEDGSEWEGSCGSSEPMDGIADMSMQVMHDLNETHMA</sequence>
<dbReference type="Proteomes" id="UP000836387">
    <property type="component" value="Unassembled WGS sequence"/>
</dbReference>
<protein>
    <submittedName>
        <fullName evidence="1">Uncharacterized protein</fullName>
    </submittedName>
</protein>
<reference evidence="1" key="1">
    <citation type="submission" date="2020-04" db="EMBL/GenBank/DDBJ databases">
        <authorList>
            <person name="Broberg M."/>
        </authorList>
    </citation>
    <scope>NUCLEOTIDE SEQUENCE</scope>
</reference>
<keyword evidence="2" id="KW-1185">Reference proteome</keyword>
<evidence type="ECO:0000313" key="1">
    <source>
        <dbReference type="EMBL" id="CAG9944608.1"/>
    </source>
</evidence>
<comment type="caution">
    <text evidence="1">The sequence shown here is derived from an EMBL/GenBank/DDBJ whole genome shotgun (WGS) entry which is preliminary data.</text>
</comment>
<name>A0ACA9TUL5_BIOOC</name>
<reference evidence="1" key="2">
    <citation type="submission" date="2021-10" db="EMBL/GenBank/DDBJ databases">
        <authorList>
            <person name="Piombo E."/>
        </authorList>
    </citation>
    <scope>NUCLEOTIDE SEQUENCE</scope>
</reference>
<organism evidence="1 2">
    <name type="scientific">Clonostachys rosea f. rosea IK726</name>
    <dbReference type="NCBI Taxonomy" id="1349383"/>
    <lineage>
        <taxon>Eukaryota</taxon>
        <taxon>Fungi</taxon>
        <taxon>Dikarya</taxon>
        <taxon>Ascomycota</taxon>
        <taxon>Pezizomycotina</taxon>
        <taxon>Sordariomycetes</taxon>
        <taxon>Hypocreomycetidae</taxon>
        <taxon>Hypocreales</taxon>
        <taxon>Bionectriaceae</taxon>
        <taxon>Clonostachys</taxon>
    </lineage>
</organism>
<gene>
    <name evidence="1" type="ORF">CRV2_00010699</name>
</gene>